<dbReference type="GO" id="GO:0016874">
    <property type="term" value="F:ligase activity"/>
    <property type="evidence" value="ECO:0007669"/>
    <property type="project" value="UniProtKB-KW"/>
</dbReference>
<organism evidence="2 3">
    <name type="scientific">Micromonospora craterilacus</name>
    <dbReference type="NCBI Taxonomy" id="1655439"/>
    <lineage>
        <taxon>Bacteria</taxon>
        <taxon>Bacillati</taxon>
        <taxon>Actinomycetota</taxon>
        <taxon>Actinomycetes</taxon>
        <taxon>Micromonosporales</taxon>
        <taxon>Micromonosporaceae</taxon>
        <taxon>Micromonospora</taxon>
    </lineage>
</organism>
<evidence type="ECO:0000313" key="3">
    <source>
        <dbReference type="Proteomes" id="UP000248924"/>
    </source>
</evidence>
<feature type="domain" description="DNA ligase D polymerase" evidence="1">
    <location>
        <begin position="31"/>
        <end position="290"/>
    </location>
</feature>
<dbReference type="PANTHER" id="PTHR42705:SF2">
    <property type="entry name" value="BIFUNCTIONAL NON-HOMOLOGOUS END JOINING PROTEIN LIGD"/>
    <property type="match status" value="1"/>
</dbReference>
<name>A0A2W2F256_9ACTN</name>
<protein>
    <submittedName>
        <fullName evidence="2">ATP-dependent DNA ligase</fullName>
    </submittedName>
</protein>
<dbReference type="PANTHER" id="PTHR42705">
    <property type="entry name" value="BIFUNCTIONAL NON-HOMOLOGOUS END JOINING PROTEIN LIGD"/>
    <property type="match status" value="1"/>
</dbReference>
<dbReference type="OrthoDB" id="9802472at2"/>
<dbReference type="EMBL" id="POTY01000121">
    <property type="protein sequence ID" value="PZG15647.1"/>
    <property type="molecule type" value="Genomic_DNA"/>
</dbReference>
<dbReference type="Pfam" id="PF21686">
    <property type="entry name" value="LigD_Prim-Pol"/>
    <property type="match status" value="1"/>
</dbReference>
<dbReference type="Gene3D" id="3.90.920.10">
    <property type="entry name" value="DNA primase, PRIM domain"/>
    <property type="match status" value="1"/>
</dbReference>
<dbReference type="Proteomes" id="UP000248924">
    <property type="component" value="Unassembled WGS sequence"/>
</dbReference>
<evidence type="ECO:0000259" key="1">
    <source>
        <dbReference type="Pfam" id="PF21686"/>
    </source>
</evidence>
<evidence type="ECO:0000313" key="2">
    <source>
        <dbReference type="EMBL" id="PZG15647.1"/>
    </source>
</evidence>
<dbReference type="NCBIfam" id="TIGR02778">
    <property type="entry name" value="ligD_pol"/>
    <property type="match status" value="1"/>
</dbReference>
<gene>
    <name evidence="2" type="ORF">C1I95_19145</name>
</gene>
<dbReference type="InterPro" id="IPR014145">
    <property type="entry name" value="LigD_pol_dom"/>
</dbReference>
<sequence length="303" mass="33140">MPAERLRVDVQGRTLELSNLDKILYPNAGFTKGEVIDYYTRVAPVLLPHLHDRALTRIRYPNGVDGNSFFEKNAPAATPPWVRVETLPAPGSTKGRETIDYVVADDLPTLVWLANLAALELHTPQWKIGEHPDLMVVDLDPGAPASLRQCCQVALLLRDRLAVDGVDSYPKTSGKKGMQLCCPIAGTQSADDVSAYARRVAQELEREHPKLILSKMAKNLRPGKVFIDWSQNNAAKTTVAPYSLRAQPVPSVSAPLTWDEVSAGAAGKRPATRPYTAAEVLDRIEEYGDLLAPLLDHGPELPG</sequence>
<keyword evidence="3" id="KW-1185">Reference proteome</keyword>
<dbReference type="InterPro" id="IPR033649">
    <property type="entry name" value="MtLigD_Pol-like"/>
</dbReference>
<accession>A0A2W2F256</accession>
<dbReference type="CDD" id="cd04863">
    <property type="entry name" value="MtLigD_Pol_like"/>
    <property type="match status" value="1"/>
</dbReference>
<dbReference type="AlphaFoldDB" id="A0A2W2F256"/>
<keyword evidence="2" id="KW-0436">Ligase</keyword>
<reference evidence="2 3" key="1">
    <citation type="submission" date="2018-01" db="EMBL/GenBank/DDBJ databases">
        <title>Draft genome sequence of Jishengella sp. NA12.</title>
        <authorList>
            <person name="Sahin N."/>
            <person name="Ay H."/>
            <person name="Saygin H."/>
        </authorList>
    </citation>
    <scope>NUCLEOTIDE SEQUENCE [LARGE SCALE GENOMIC DNA]</scope>
    <source>
        <strain evidence="2 3">NA12</strain>
    </source>
</reference>
<proteinExistence type="predicted"/>
<dbReference type="InterPro" id="IPR052171">
    <property type="entry name" value="NHEJ_LigD"/>
</dbReference>
<dbReference type="RefSeq" id="WP_111215191.1">
    <property type="nucleotide sequence ID" value="NZ_POTY01000121.1"/>
</dbReference>
<comment type="caution">
    <text evidence="2">The sequence shown here is derived from an EMBL/GenBank/DDBJ whole genome shotgun (WGS) entry which is preliminary data.</text>
</comment>